<reference evidence="2" key="2">
    <citation type="submission" date="2019-10" db="EMBL/GenBank/DDBJ databases">
        <authorList>
            <consortium name="NCBI Genome Project"/>
        </authorList>
    </citation>
    <scope>NUCLEOTIDE SEQUENCE</scope>
    <source>
        <strain evidence="2">NI907</strain>
    </source>
</reference>
<reference evidence="1 2" key="1">
    <citation type="journal article" date="2019" name="Mol. Biol. Evol.">
        <title>Blast fungal genomes show frequent chromosomal changes, gene gains and losses, and effector gene turnover.</title>
        <authorList>
            <person name="Gomez Luciano L.B."/>
            <person name="Jason Tsai I."/>
            <person name="Chuma I."/>
            <person name="Tosa Y."/>
            <person name="Chen Y.H."/>
            <person name="Li J.Y."/>
            <person name="Li M.Y."/>
            <person name="Jade Lu M.Y."/>
            <person name="Nakayashiki H."/>
            <person name="Li W.H."/>
        </authorList>
    </citation>
    <scope>NUCLEOTIDE SEQUENCE [LARGE SCALE GENOMIC DNA]</scope>
    <source>
        <strain evidence="1 2">NI907</strain>
    </source>
</reference>
<keyword evidence="1" id="KW-1185">Reference proteome</keyword>
<dbReference type="RefSeq" id="XP_030979961.1">
    <property type="nucleotide sequence ID" value="XM_031130458.1"/>
</dbReference>
<name>A0A6P8AYE9_PYRGI</name>
<accession>A0A6P8AYE9</accession>
<dbReference type="Proteomes" id="UP000515153">
    <property type="component" value="Chromosome VII"/>
</dbReference>
<protein>
    <submittedName>
        <fullName evidence="2">Uncharacterized protein</fullName>
    </submittedName>
</protein>
<evidence type="ECO:0000313" key="1">
    <source>
        <dbReference type="Proteomes" id="UP000515153"/>
    </source>
</evidence>
<evidence type="ECO:0000313" key="2">
    <source>
        <dbReference type="RefSeq" id="XP_030979961.1"/>
    </source>
</evidence>
<sequence length="129" mass="14914">MLIFIHLRIMSELQMRRCRVAQDKQTHQTSFFYRRKHASDRAFITCGSSTNGMAPSGLCKSRQLICQLYFGEKESRVPVALSYLPCDVFLSRIIKRLPARFQGVADDIFHHDIVGRYIKSTVVPYLTTK</sequence>
<gene>
    <name evidence="2" type="ORF">PgNI_10487</name>
</gene>
<dbReference type="GeneID" id="41965366"/>
<organism evidence="1 2">
    <name type="scientific">Pyricularia grisea</name>
    <name type="common">Crabgrass-specific blast fungus</name>
    <name type="synonym">Magnaporthe grisea</name>
    <dbReference type="NCBI Taxonomy" id="148305"/>
    <lineage>
        <taxon>Eukaryota</taxon>
        <taxon>Fungi</taxon>
        <taxon>Dikarya</taxon>
        <taxon>Ascomycota</taxon>
        <taxon>Pezizomycotina</taxon>
        <taxon>Sordariomycetes</taxon>
        <taxon>Sordariomycetidae</taxon>
        <taxon>Magnaporthales</taxon>
        <taxon>Pyriculariaceae</taxon>
        <taxon>Pyricularia</taxon>
    </lineage>
</organism>
<proteinExistence type="predicted"/>
<dbReference type="AlphaFoldDB" id="A0A6P8AYE9"/>
<reference evidence="2" key="3">
    <citation type="submission" date="2025-08" db="UniProtKB">
        <authorList>
            <consortium name="RefSeq"/>
        </authorList>
    </citation>
    <scope>IDENTIFICATION</scope>
    <source>
        <strain evidence="2">NI907</strain>
    </source>
</reference>
<dbReference type="KEGG" id="pgri:PgNI_10487"/>